<organism evidence="3 4">
    <name type="scientific">Zavarzinia aquatilis</name>
    <dbReference type="NCBI Taxonomy" id="2211142"/>
    <lineage>
        <taxon>Bacteria</taxon>
        <taxon>Pseudomonadati</taxon>
        <taxon>Pseudomonadota</taxon>
        <taxon>Alphaproteobacteria</taxon>
        <taxon>Rhodospirillales</taxon>
        <taxon>Zavarziniaceae</taxon>
        <taxon>Zavarzinia</taxon>
    </lineage>
</organism>
<dbReference type="SUPFAM" id="SSF52266">
    <property type="entry name" value="SGNH hydrolase"/>
    <property type="match status" value="1"/>
</dbReference>
<dbReference type="CDD" id="cd01822">
    <property type="entry name" value="Lysophospholipase_L1_like"/>
    <property type="match status" value="1"/>
</dbReference>
<evidence type="ECO:0000259" key="2">
    <source>
        <dbReference type="Pfam" id="PF13472"/>
    </source>
</evidence>
<dbReference type="OrthoDB" id="9786188at2"/>
<evidence type="ECO:0000313" key="3">
    <source>
        <dbReference type="EMBL" id="PWR22676.1"/>
    </source>
</evidence>
<feature type="domain" description="SGNH hydrolase-type esterase" evidence="2">
    <location>
        <begin position="29"/>
        <end position="192"/>
    </location>
</feature>
<accession>A0A317E8Z1</accession>
<dbReference type="InterPro" id="IPR051532">
    <property type="entry name" value="Ester_Hydrolysis_Enzymes"/>
</dbReference>
<dbReference type="GO" id="GO:0004622">
    <property type="term" value="F:phosphatidylcholine lysophospholipase activity"/>
    <property type="evidence" value="ECO:0007669"/>
    <property type="project" value="TreeGrafter"/>
</dbReference>
<dbReference type="PANTHER" id="PTHR30383">
    <property type="entry name" value="THIOESTERASE 1/PROTEASE 1/LYSOPHOSPHOLIPASE L1"/>
    <property type="match status" value="1"/>
</dbReference>
<gene>
    <name evidence="3" type="ORF">DKG74_12480</name>
</gene>
<dbReference type="Proteomes" id="UP000245461">
    <property type="component" value="Unassembled WGS sequence"/>
</dbReference>
<name>A0A317E8Z1_9PROT</name>
<protein>
    <submittedName>
        <fullName evidence="3">Arylesterase</fullName>
    </submittedName>
</protein>
<dbReference type="RefSeq" id="WP_109906219.1">
    <property type="nucleotide sequence ID" value="NZ_QGLE01000006.1"/>
</dbReference>
<keyword evidence="4" id="KW-1185">Reference proteome</keyword>
<feature type="chain" id="PRO_5016455373" evidence="1">
    <location>
        <begin position="23"/>
        <end position="212"/>
    </location>
</feature>
<dbReference type="Gene3D" id="3.40.50.1110">
    <property type="entry name" value="SGNH hydrolase"/>
    <property type="match status" value="1"/>
</dbReference>
<evidence type="ECO:0000313" key="4">
    <source>
        <dbReference type="Proteomes" id="UP000245461"/>
    </source>
</evidence>
<reference evidence="3 4" key="1">
    <citation type="submission" date="2018-05" db="EMBL/GenBank/DDBJ databases">
        <title>Zavarzinia sp. HR-AS.</title>
        <authorList>
            <person name="Lee Y."/>
            <person name="Jeon C.O."/>
        </authorList>
    </citation>
    <scope>NUCLEOTIDE SEQUENCE [LARGE SCALE GENOMIC DNA]</scope>
    <source>
        <strain evidence="3 4">HR-AS</strain>
    </source>
</reference>
<dbReference type="InterPro" id="IPR013830">
    <property type="entry name" value="SGNH_hydro"/>
</dbReference>
<dbReference type="EMBL" id="QGLE01000006">
    <property type="protein sequence ID" value="PWR22676.1"/>
    <property type="molecule type" value="Genomic_DNA"/>
</dbReference>
<dbReference type="AlphaFoldDB" id="A0A317E8Z1"/>
<feature type="signal peptide" evidence="1">
    <location>
        <begin position="1"/>
        <end position="22"/>
    </location>
</feature>
<comment type="caution">
    <text evidence="3">The sequence shown here is derived from an EMBL/GenBank/DDBJ whole genome shotgun (WGS) entry which is preliminary data.</text>
</comment>
<proteinExistence type="predicted"/>
<dbReference type="Pfam" id="PF13472">
    <property type="entry name" value="Lipase_GDSL_2"/>
    <property type="match status" value="1"/>
</dbReference>
<dbReference type="PANTHER" id="PTHR30383:SF24">
    <property type="entry name" value="THIOESTERASE 1_PROTEASE 1_LYSOPHOSPHOLIPASE L1"/>
    <property type="match status" value="1"/>
</dbReference>
<sequence length="212" mass="22059">MALVFNLVLLIGLAFSPAAGWAAGARILAFGDSLTHGYGLDGPDVFPVRLQKALAAAGIAAEVQNAGVSGDTTAGGLARLDWALGDPAGLPDLVILELGANDALRGTDPAETEANLDAILSRLGERGVKVLLVGMRAPPNLGGEYGTRFDGMFPRLAEKHRVAFYPFFLDGVAADPALNQADGMHPNPAGVAIIVERITPFVIRALEQRNPA</sequence>
<dbReference type="InterPro" id="IPR036514">
    <property type="entry name" value="SGNH_hydro_sf"/>
</dbReference>
<keyword evidence="1" id="KW-0732">Signal</keyword>
<evidence type="ECO:0000256" key="1">
    <source>
        <dbReference type="SAM" id="SignalP"/>
    </source>
</evidence>